<sequence length="82" mass="9372">MPQIKCVRYVPKQVVIDVPDEIHAAMLECWGTDLQELKKAYDWYVNHKLKALRNQTPEQAVAAGQGNEVKNIIGRIQYGVYS</sequence>
<organism evidence="1 2">
    <name type="scientific">Candidatus Yanofskybacteria bacterium RIFCSPHIGHO2_01_FULL_44_17</name>
    <dbReference type="NCBI Taxonomy" id="1802668"/>
    <lineage>
        <taxon>Bacteria</taxon>
        <taxon>Candidatus Yanofskyibacteriota</taxon>
    </lineage>
</organism>
<comment type="caution">
    <text evidence="1">The sequence shown here is derived from an EMBL/GenBank/DDBJ whole genome shotgun (WGS) entry which is preliminary data.</text>
</comment>
<evidence type="ECO:0008006" key="3">
    <source>
        <dbReference type="Google" id="ProtNLM"/>
    </source>
</evidence>
<evidence type="ECO:0000313" key="2">
    <source>
        <dbReference type="Proteomes" id="UP000177507"/>
    </source>
</evidence>
<reference evidence="1 2" key="1">
    <citation type="journal article" date="2016" name="Nat. Commun.">
        <title>Thousands of microbial genomes shed light on interconnected biogeochemical processes in an aquifer system.</title>
        <authorList>
            <person name="Anantharaman K."/>
            <person name="Brown C.T."/>
            <person name="Hug L.A."/>
            <person name="Sharon I."/>
            <person name="Castelle C.J."/>
            <person name="Probst A.J."/>
            <person name="Thomas B.C."/>
            <person name="Singh A."/>
            <person name="Wilkins M.J."/>
            <person name="Karaoz U."/>
            <person name="Brodie E.L."/>
            <person name="Williams K.H."/>
            <person name="Hubbard S.S."/>
            <person name="Banfield J.F."/>
        </authorList>
    </citation>
    <scope>NUCLEOTIDE SEQUENCE [LARGE SCALE GENOMIC DNA]</scope>
</reference>
<dbReference type="Proteomes" id="UP000177507">
    <property type="component" value="Unassembled WGS sequence"/>
</dbReference>
<accession>A0A1F8EY87</accession>
<dbReference type="EMBL" id="MGJI01000001">
    <property type="protein sequence ID" value="OGN05835.1"/>
    <property type="molecule type" value="Genomic_DNA"/>
</dbReference>
<gene>
    <name evidence="1" type="ORF">A2831_03000</name>
</gene>
<evidence type="ECO:0000313" key="1">
    <source>
        <dbReference type="EMBL" id="OGN05835.1"/>
    </source>
</evidence>
<name>A0A1F8EY87_9BACT</name>
<dbReference type="AlphaFoldDB" id="A0A1F8EY87"/>
<protein>
    <recommendedName>
        <fullName evidence="3">Antitoxin Xre/MbcA/ParS-like toxin-binding domain-containing protein</fullName>
    </recommendedName>
</protein>
<proteinExistence type="predicted"/>